<evidence type="ECO:0000256" key="3">
    <source>
        <dbReference type="SAM" id="SignalP"/>
    </source>
</evidence>
<protein>
    <recommendedName>
        <fullName evidence="6">TNFR-Cys domain-containing protein</fullName>
    </recommendedName>
</protein>
<keyword evidence="2" id="KW-1133">Transmembrane helix</keyword>
<gene>
    <name evidence="4" type="ORF">PARMNEM_LOCUS369</name>
</gene>
<proteinExistence type="predicted"/>
<keyword evidence="2" id="KW-0812">Transmembrane</keyword>
<feature type="signal peptide" evidence="3">
    <location>
        <begin position="1"/>
        <end position="29"/>
    </location>
</feature>
<evidence type="ECO:0000313" key="5">
    <source>
        <dbReference type="Proteomes" id="UP001314205"/>
    </source>
</evidence>
<dbReference type="Proteomes" id="UP001314205">
    <property type="component" value="Unassembled WGS sequence"/>
</dbReference>
<accession>A0AAV1K558</accession>
<organism evidence="4 5">
    <name type="scientific">Parnassius mnemosyne</name>
    <name type="common">clouded apollo</name>
    <dbReference type="NCBI Taxonomy" id="213953"/>
    <lineage>
        <taxon>Eukaryota</taxon>
        <taxon>Metazoa</taxon>
        <taxon>Ecdysozoa</taxon>
        <taxon>Arthropoda</taxon>
        <taxon>Hexapoda</taxon>
        <taxon>Insecta</taxon>
        <taxon>Pterygota</taxon>
        <taxon>Neoptera</taxon>
        <taxon>Endopterygota</taxon>
        <taxon>Lepidoptera</taxon>
        <taxon>Glossata</taxon>
        <taxon>Ditrysia</taxon>
        <taxon>Papilionoidea</taxon>
        <taxon>Papilionidae</taxon>
        <taxon>Parnassiinae</taxon>
        <taxon>Parnassini</taxon>
        <taxon>Parnassius</taxon>
        <taxon>Driopa</taxon>
    </lineage>
</organism>
<name>A0AAV1K558_9NEOP</name>
<evidence type="ECO:0000256" key="2">
    <source>
        <dbReference type="SAM" id="Phobius"/>
    </source>
</evidence>
<keyword evidence="5" id="KW-1185">Reference proteome</keyword>
<evidence type="ECO:0008006" key="6">
    <source>
        <dbReference type="Google" id="ProtNLM"/>
    </source>
</evidence>
<dbReference type="AlphaFoldDB" id="A0AAV1K558"/>
<feature type="compositionally biased region" description="Polar residues" evidence="1">
    <location>
        <begin position="343"/>
        <end position="354"/>
    </location>
</feature>
<feature type="transmembrane region" description="Helical" evidence="2">
    <location>
        <begin position="113"/>
        <end position="138"/>
    </location>
</feature>
<feature type="region of interest" description="Disordered" evidence="1">
    <location>
        <begin position="276"/>
        <end position="316"/>
    </location>
</feature>
<feature type="region of interest" description="Disordered" evidence="1">
    <location>
        <begin position="339"/>
        <end position="369"/>
    </location>
</feature>
<evidence type="ECO:0000256" key="1">
    <source>
        <dbReference type="SAM" id="MobiDB-lite"/>
    </source>
</evidence>
<feature type="chain" id="PRO_5043707311" description="TNFR-Cys domain-containing protein" evidence="3">
    <location>
        <begin position="30"/>
        <end position="394"/>
    </location>
</feature>
<reference evidence="4 5" key="1">
    <citation type="submission" date="2023-11" db="EMBL/GenBank/DDBJ databases">
        <authorList>
            <person name="Hedman E."/>
            <person name="Englund M."/>
            <person name="Stromberg M."/>
            <person name="Nyberg Akerstrom W."/>
            <person name="Nylinder S."/>
            <person name="Jareborg N."/>
            <person name="Kallberg Y."/>
            <person name="Kronander E."/>
        </authorList>
    </citation>
    <scope>NUCLEOTIDE SEQUENCE [LARGE SCALE GENOMIC DNA]</scope>
</reference>
<dbReference type="EMBL" id="CAVLGL010000001">
    <property type="protein sequence ID" value="CAK1578270.1"/>
    <property type="molecule type" value="Genomic_DNA"/>
</dbReference>
<keyword evidence="2" id="KW-0472">Membrane</keyword>
<feature type="region of interest" description="Disordered" evidence="1">
    <location>
        <begin position="157"/>
        <end position="218"/>
    </location>
</feature>
<sequence>MFNYVFILFSAQVALYAAVCLCLLRGGTAQPTACSLDAQCPPGFYCEPDLLFCRECLRCEDLKRKPPTSHSSCIKSVAECGPCDIGLVEDHRGDVNNQCLPRSERDDGDGFPLYGWVLVAMLCVLVLVLFGGILWYVLKHPDTLKILASTSTSMQSRCERSVVPATAPEHPPPYNALYTAVQPSPPSPSMPHSPQPPAVSPHPNSETDYQPPDEESSLPFIKRAASGRAWEAREARESAGRQAARVFNNPAYVRGAHPPPGYETAVMQSVMDPKLTDHDEDTMESTWTPSENTDQNDNNANSTAVDSGGAGAAGGEGGELPALLAAARATTLVRPHYDLARQDPNNNGSRSNGEPSFVCGEGGSGSNSAHGGSSFIINVVQTIKTVQQRGDIGH</sequence>
<evidence type="ECO:0000313" key="4">
    <source>
        <dbReference type="EMBL" id="CAK1578270.1"/>
    </source>
</evidence>
<feature type="compositionally biased region" description="Polar residues" evidence="1">
    <location>
        <begin position="284"/>
        <end position="305"/>
    </location>
</feature>
<feature type="compositionally biased region" description="Pro residues" evidence="1">
    <location>
        <begin position="183"/>
        <end position="200"/>
    </location>
</feature>
<comment type="caution">
    <text evidence="4">The sequence shown here is derived from an EMBL/GenBank/DDBJ whole genome shotgun (WGS) entry which is preliminary data.</text>
</comment>
<keyword evidence="3" id="KW-0732">Signal</keyword>